<accession>A0A2S6I5K1</accession>
<dbReference type="PANTHER" id="PTHR34978:SF3">
    <property type="entry name" value="SLR0241 PROTEIN"/>
    <property type="match status" value="1"/>
</dbReference>
<dbReference type="EMBL" id="PTJC01000006">
    <property type="protein sequence ID" value="PPK86432.1"/>
    <property type="molecule type" value="Genomic_DNA"/>
</dbReference>
<feature type="transmembrane region" description="Helical" evidence="1">
    <location>
        <begin position="88"/>
        <end position="113"/>
    </location>
</feature>
<dbReference type="InterPro" id="IPR052173">
    <property type="entry name" value="Beta-lactam_resp_regulator"/>
</dbReference>
<name>A0A2S6I5K1_9BACT</name>
<organism evidence="3 4">
    <name type="scientific">Neolewinella xylanilytica</name>
    <dbReference type="NCBI Taxonomy" id="1514080"/>
    <lineage>
        <taxon>Bacteria</taxon>
        <taxon>Pseudomonadati</taxon>
        <taxon>Bacteroidota</taxon>
        <taxon>Saprospiria</taxon>
        <taxon>Saprospirales</taxon>
        <taxon>Lewinellaceae</taxon>
        <taxon>Neolewinella</taxon>
    </lineage>
</organism>
<feature type="transmembrane region" description="Helical" evidence="1">
    <location>
        <begin position="265"/>
        <end position="284"/>
    </location>
</feature>
<keyword evidence="1" id="KW-1133">Transmembrane helix</keyword>
<evidence type="ECO:0000259" key="2">
    <source>
        <dbReference type="Pfam" id="PF05569"/>
    </source>
</evidence>
<evidence type="ECO:0000313" key="3">
    <source>
        <dbReference type="EMBL" id="PPK86432.1"/>
    </source>
</evidence>
<evidence type="ECO:0000256" key="1">
    <source>
        <dbReference type="SAM" id="Phobius"/>
    </source>
</evidence>
<evidence type="ECO:0000313" key="4">
    <source>
        <dbReference type="Proteomes" id="UP000237662"/>
    </source>
</evidence>
<keyword evidence="1" id="KW-0472">Membrane</keyword>
<sequence length="461" mass="51681">MYLAKVAAAQAIFLGAYYVVLDRTSLGHFKRWYLLASLALSFLIPYLPVWPAATMASVGQDFPEPFVTVHPDIFMVTPVTEKVSRINWLAFSLWTVHGIGVMYQLVRVIYFLFHVCLRLGHGKHHSAGWITEVVLPDATAPHTFLRWVFYGQAARPTPAVLAHEHAHARQVHSLDRLLMALLCAAWWWNPLLYRYSRCMAQNHELLADRAVILSGHPVADYQRQLLNALRHTGPALYLASTADYSLTKKRFSMMLQSKPSPLRRLSSYTFVFGITLFAALSLGGRTSASTDAFLASPTTLGFPTPSPAKIVELFSHDTILPPPPPPASVLANMKPMRANPPMDVDLVEWRDPEVFGIWVDGTRIDNDALREFTAEDFAHHHKSRLLGNAKNAGIHDYQVDLWTKKYFHTIWRPVGDGTYEWIEKKAPTPEGPDTGNYLPAVESMLLHQAGGRPAVPKVEGC</sequence>
<dbReference type="PANTHER" id="PTHR34978">
    <property type="entry name" value="POSSIBLE SENSOR-TRANSDUCER PROTEIN BLAR"/>
    <property type="match status" value="1"/>
</dbReference>
<reference evidence="3 4" key="1">
    <citation type="submission" date="2018-02" db="EMBL/GenBank/DDBJ databases">
        <title>Genomic Encyclopedia of Archaeal and Bacterial Type Strains, Phase II (KMG-II): from individual species to whole genera.</title>
        <authorList>
            <person name="Goeker M."/>
        </authorList>
    </citation>
    <scope>NUCLEOTIDE SEQUENCE [LARGE SCALE GENOMIC DNA]</scope>
    <source>
        <strain evidence="3 4">DSM 29526</strain>
    </source>
</reference>
<keyword evidence="4" id="KW-1185">Reference proteome</keyword>
<feature type="transmembrane region" description="Helical" evidence="1">
    <location>
        <begin position="33"/>
        <end position="53"/>
    </location>
</feature>
<comment type="caution">
    <text evidence="3">The sequence shown here is derived from an EMBL/GenBank/DDBJ whole genome shotgun (WGS) entry which is preliminary data.</text>
</comment>
<gene>
    <name evidence="3" type="ORF">CLV84_3359</name>
</gene>
<dbReference type="Proteomes" id="UP000237662">
    <property type="component" value="Unassembled WGS sequence"/>
</dbReference>
<dbReference type="AlphaFoldDB" id="A0A2S6I5K1"/>
<dbReference type="Pfam" id="PF05569">
    <property type="entry name" value="Peptidase_M56"/>
    <property type="match status" value="1"/>
</dbReference>
<feature type="domain" description="Peptidase M56" evidence="2">
    <location>
        <begin position="160"/>
        <end position="253"/>
    </location>
</feature>
<protein>
    <submittedName>
        <fullName evidence="3">BlaR1 peptidase M56</fullName>
    </submittedName>
</protein>
<dbReference type="InterPro" id="IPR008756">
    <property type="entry name" value="Peptidase_M56"/>
</dbReference>
<proteinExistence type="predicted"/>
<keyword evidence="1" id="KW-0812">Transmembrane</keyword>